<keyword evidence="6" id="KW-1133">Transmembrane helix</keyword>
<comment type="similarity">
    <text evidence="2">Belongs to the sulfatase family.</text>
</comment>
<dbReference type="Gene3D" id="1.10.287.550">
    <property type="entry name" value="Helix hairpin bin"/>
    <property type="match status" value="1"/>
</dbReference>
<evidence type="ECO:0000313" key="9">
    <source>
        <dbReference type="Proteomes" id="UP000005226"/>
    </source>
</evidence>
<dbReference type="Pfam" id="PF14707">
    <property type="entry name" value="Sulfatase_C"/>
    <property type="match status" value="1"/>
</dbReference>
<reference evidence="8" key="3">
    <citation type="submission" date="2025-09" db="UniProtKB">
        <authorList>
            <consortium name="Ensembl"/>
        </authorList>
    </citation>
    <scope>IDENTIFICATION</scope>
</reference>
<dbReference type="Gene3D" id="3.30.1120.10">
    <property type="match status" value="1"/>
</dbReference>
<evidence type="ECO:0000313" key="8">
    <source>
        <dbReference type="Ensembl" id="ENSTRUP00000034017.3"/>
    </source>
</evidence>
<proteinExistence type="inferred from homology"/>
<dbReference type="FunFam" id="3.40.720.10:FF:000233">
    <property type="entry name" value="Predicted protein"/>
    <property type="match status" value="1"/>
</dbReference>
<reference evidence="8 9" key="1">
    <citation type="journal article" date="2011" name="Genome Biol. Evol.">
        <title>Integration of the genetic map and genome assembly of fugu facilitates insights into distinct features of genome evolution in teleosts and mammals.</title>
        <authorList>
            <person name="Kai W."/>
            <person name="Kikuchi K."/>
            <person name="Tohari S."/>
            <person name="Chew A.K."/>
            <person name="Tay A."/>
            <person name="Fujiwara A."/>
            <person name="Hosoya S."/>
            <person name="Suetake H."/>
            <person name="Naruse K."/>
            <person name="Brenner S."/>
            <person name="Suzuki Y."/>
            <person name="Venkatesh B."/>
        </authorList>
    </citation>
    <scope>NUCLEOTIDE SEQUENCE [LARGE SCALE GENOMIC DNA]</scope>
</reference>
<dbReference type="InParanoid" id="H2UAQ0"/>
<evidence type="ECO:0000256" key="2">
    <source>
        <dbReference type="ARBA" id="ARBA00008779"/>
    </source>
</evidence>
<feature type="domain" description="Sulfatase N-terminal" evidence="7">
    <location>
        <begin position="56"/>
        <end position="439"/>
    </location>
</feature>
<keyword evidence="5" id="KW-0106">Calcium</keyword>
<keyword evidence="6" id="KW-0472">Membrane</keyword>
<evidence type="ECO:0000256" key="3">
    <source>
        <dbReference type="ARBA" id="ARBA00022723"/>
    </source>
</evidence>
<dbReference type="GeneTree" id="ENSGT00940000161140"/>
<dbReference type="GO" id="GO:0005783">
    <property type="term" value="C:endoplasmic reticulum"/>
    <property type="evidence" value="ECO:0007669"/>
    <property type="project" value="UniProtKB-ARBA"/>
</dbReference>
<dbReference type="PANTHER" id="PTHR42693">
    <property type="entry name" value="ARYLSULFATASE FAMILY MEMBER"/>
    <property type="match status" value="1"/>
</dbReference>
<dbReference type="InterPro" id="IPR024607">
    <property type="entry name" value="Sulfatase_CS"/>
</dbReference>
<name>H2UAQ0_TAKRU</name>
<evidence type="ECO:0000256" key="1">
    <source>
        <dbReference type="ARBA" id="ARBA00001913"/>
    </source>
</evidence>
<dbReference type="PROSITE" id="PS00149">
    <property type="entry name" value="SULFATASE_2"/>
    <property type="match status" value="1"/>
</dbReference>
<dbReference type="Proteomes" id="UP000005226">
    <property type="component" value="Chromosome 1"/>
</dbReference>
<keyword evidence="6" id="KW-0812">Transmembrane</keyword>
<feature type="transmembrane region" description="Helical" evidence="6">
    <location>
        <begin position="239"/>
        <end position="258"/>
    </location>
</feature>
<keyword evidence="9" id="KW-1185">Reference proteome</keyword>
<protein>
    <submittedName>
        <fullName evidence="8">Arylsulfatase D</fullName>
    </submittedName>
</protein>
<evidence type="ECO:0000256" key="5">
    <source>
        <dbReference type="ARBA" id="ARBA00022837"/>
    </source>
</evidence>
<dbReference type="InterPro" id="IPR050738">
    <property type="entry name" value="Sulfatase"/>
</dbReference>
<dbReference type="Ensembl" id="ENSTRUT00000034143.3">
    <property type="protein sequence ID" value="ENSTRUP00000034017.3"/>
    <property type="gene ID" value="ENSTRUG00000013350.3"/>
</dbReference>
<accession>H2UAQ0</accession>
<dbReference type="GO" id="GO:0046872">
    <property type="term" value="F:metal ion binding"/>
    <property type="evidence" value="ECO:0007669"/>
    <property type="project" value="UniProtKB-KW"/>
</dbReference>
<feature type="transmembrane region" description="Helical" evidence="6">
    <location>
        <begin position="215"/>
        <end position="232"/>
    </location>
</feature>
<reference evidence="8" key="2">
    <citation type="submission" date="2025-08" db="UniProtKB">
        <authorList>
            <consortium name="Ensembl"/>
        </authorList>
    </citation>
    <scope>IDENTIFICATION</scope>
</reference>
<dbReference type="GO" id="GO:0004065">
    <property type="term" value="F:arylsulfatase activity"/>
    <property type="evidence" value="ECO:0007669"/>
    <property type="project" value="TreeGrafter"/>
</dbReference>
<dbReference type="InterPro" id="IPR017850">
    <property type="entry name" value="Alkaline_phosphatase_core_sf"/>
</dbReference>
<dbReference type="AlphaFoldDB" id="H2UAQ0"/>
<dbReference type="InterPro" id="IPR000917">
    <property type="entry name" value="Sulfatase_N"/>
</dbReference>
<evidence type="ECO:0000256" key="6">
    <source>
        <dbReference type="SAM" id="Phobius"/>
    </source>
</evidence>
<evidence type="ECO:0000259" key="7">
    <source>
        <dbReference type="Pfam" id="PF00884"/>
    </source>
</evidence>
<comment type="cofactor">
    <cofactor evidence="1">
        <name>Ca(2+)</name>
        <dbReference type="ChEBI" id="CHEBI:29108"/>
    </cofactor>
</comment>
<gene>
    <name evidence="8" type="primary">arsh</name>
</gene>
<dbReference type="STRING" id="31033.ENSTRUP00000034017"/>
<dbReference type="Pfam" id="PF00884">
    <property type="entry name" value="Sulfatase"/>
    <property type="match status" value="1"/>
</dbReference>
<dbReference type="SUPFAM" id="SSF53649">
    <property type="entry name" value="Alkaline phosphatase-like"/>
    <property type="match status" value="1"/>
</dbReference>
<organism evidence="8 9">
    <name type="scientific">Takifugu rubripes</name>
    <name type="common">Japanese pufferfish</name>
    <name type="synonym">Fugu rubripes</name>
    <dbReference type="NCBI Taxonomy" id="31033"/>
    <lineage>
        <taxon>Eukaryota</taxon>
        <taxon>Metazoa</taxon>
        <taxon>Chordata</taxon>
        <taxon>Craniata</taxon>
        <taxon>Vertebrata</taxon>
        <taxon>Euteleostomi</taxon>
        <taxon>Actinopterygii</taxon>
        <taxon>Neopterygii</taxon>
        <taxon>Teleostei</taxon>
        <taxon>Neoteleostei</taxon>
        <taxon>Acanthomorphata</taxon>
        <taxon>Eupercaria</taxon>
        <taxon>Tetraodontiformes</taxon>
        <taxon>Tetradontoidea</taxon>
        <taxon>Tetraodontidae</taxon>
        <taxon>Takifugu</taxon>
    </lineage>
</organism>
<dbReference type="FunFam" id="3.30.1120.10:FF:000001">
    <property type="entry name" value="Arylsulfatase E"/>
    <property type="match status" value="1"/>
</dbReference>
<dbReference type="OMA" id="AAKWRDW"/>
<dbReference type="PANTHER" id="PTHR42693:SF5">
    <property type="entry name" value="ARYLSULFATASE D"/>
    <property type="match status" value="1"/>
</dbReference>
<dbReference type="Gene3D" id="3.40.720.10">
    <property type="entry name" value="Alkaline Phosphatase, subunit A"/>
    <property type="match status" value="1"/>
</dbReference>
<dbReference type="PROSITE" id="PS00523">
    <property type="entry name" value="SULFATASE_1"/>
    <property type="match status" value="1"/>
</dbReference>
<sequence>MHTLTVHEVSPLKPFHCLCCCSIRGSPWSFVRVHHVACLLLLVGGDGSEDASVRRPNFVLMMVDDLGIGDVGCYGNNTIRTPNIDRLAAEGVKLTQHIAAAPLCTPSRAAFMTGRYAIRSGMGSTGRVQVLLFLGGSGGLPPSETTFAKRLQQQGYTTGLVGKWHLGVNCERRGDHCHHPNQHGFSYFYGLPFTLFNDCVPGEGSDILADLQKTLRSFTIFLGIGLALVRRCGLLDISLRLLVVLFFISILATVLWLTPFKFIPTWNCILMRNQEVVEQPMVVETLPRRLLTEAQQFIKRNVDRPFLLFFSMAHIHTPLFRNPAFSGKSLHGLYGDNIEEVDWMIGKMTEMVDSLGLANNTLMYFTSDHGGHLEDSNSRVGQQGGWNSIYRGGKAMGGWEGGIRVPAIFRWPGRLAPGRVVHEPTSLMDLYPTLKYLAGDTQPDRHLDGFDLMPLLEGKIERSEHEFMFHYCGIYLNAVRWHPPGSDSVFKVHFFTPNFSPPGAGGCYHTHVCQCFGKHVTHHDPPLVFDLFQDPSESRPLSPETEPRYSEILAQTAKAVERHRNTLAIRQPPHDATGVSNQMTWEKILWKPWLQPCCGTFPFCGCKEDPSHSV</sequence>
<keyword evidence="4" id="KW-0378">Hydrolase</keyword>
<keyword evidence="3" id="KW-0479">Metal-binding</keyword>
<evidence type="ECO:0000256" key="4">
    <source>
        <dbReference type="ARBA" id="ARBA00022801"/>
    </source>
</evidence>